<reference evidence="1" key="1">
    <citation type="submission" date="2021-11" db="EMBL/GenBank/DDBJ databases">
        <title>Fusarium solani-melongenae Genome sequencing and assembly.</title>
        <authorList>
            <person name="Xie S."/>
            <person name="Huang L."/>
            <person name="Zhang X."/>
        </authorList>
    </citation>
    <scope>NUCLEOTIDE SEQUENCE</scope>
    <source>
        <strain evidence="1">CRI 24-3</strain>
    </source>
</reference>
<accession>A0ACD3YRH8</accession>
<name>A0ACD3YRH8_FUSSC</name>
<proteinExistence type="predicted"/>
<evidence type="ECO:0000313" key="1">
    <source>
        <dbReference type="EMBL" id="UPK91486.1"/>
    </source>
</evidence>
<organism evidence="1 2">
    <name type="scientific">Fusarium solani subsp. cucurbitae</name>
    <name type="common">Neocosmosporum cucurbitae</name>
    <dbReference type="NCBI Taxonomy" id="2747967"/>
    <lineage>
        <taxon>Eukaryota</taxon>
        <taxon>Fungi</taxon>
        <taxon>Dikarya</taxon>
        <taxon>Ascomycota</taxon>
        <taxon>Pezizomycotina</taxon>
        <taxon>Sordariomycetes</taxon>
        <taxon>Hypocreomycetidae</taxon>
        <taxon>Hypocreales</taxon>
        <taxon>Nectriaceae</taxon>
        <taxon>Fusarium</taxon>
        <taxon>Fusarium solani species complex</taxon>
    </lineage>
</organism>
<evidence type="ECO:0000313" key="2">
    <source>
        <dbReference type="Proteomes" id="UP000830768"/>
    </source>
</evidence>
<sequence>MADDSYRQDYHQQSRPDESQSQPQSHYPPPPETTQRPPDAHPATMAASVTLPSIHDPRSYGPPAAAPPRGYPTDPRYASPNAVNGYPPPGGQQPPPGQQQPYLPPLQPQSDPRSSAYPPPPQDQRGGYYDDRRPAYGQEPYPQDPYYAHSYYRQPPPGPPPPNGHQNYRNLAGGVYEYPQVGPGNPPQLTQAAPRQRTSIACRYCRKRKIRCSGYQSAPGGKCQNCARMNQECIFQPVSSSSSTAFIPVSAVPGGVPPGTQLFGAYGQPLAPGTVPPPPPPPQQPPPPTYQHHPNAPPPPNYYAPVQSPTESFSSYGDARTDDGSQVAGRRRRRTSEEQEEGYRLPPPRSALEEDPRRRSPAEFSNHSSPGGLGYGPYVGPRQSPRNPTGGTLPQPTTSGGYAASAPGGRSPTGQNGSSGASTPARPGQQQQQQQQPQPQPQPQQGQQQQSGNQSIMSLSNLVEQNDIDKTMIERLNRPLPGQPGGRRDASR</sequence>
<dbReference type="EMBL" id="CP090031">
    <property type="protein sequence ID" value="UPK91486.1"/>
    <property type="molecule type" value="Genomic_DNA"/>
</dbReference>
<gene>
    <name evidence="1" type="ORF">LCI18_002421</name>
</gene>
<keyword evidence="2" id="KW-1185">Reference proteome</keyword>
<protein>
    <submittedName>
        <fullName evidence="1">Uncharacterized protein</fullName>
    </submittedName>
</protein>
<dbReference type="Proteomes" id="UP000830768">
    <property type="component" value="Chromosome 2"/>
</dbReference>